<keyword evidence="5" id="KW-1003">Cell membrane</keyword>
<accession>A0A099GH85</accession>
<evidence type="ECO:0000256" key="9">
    <source>
        <dbReference type="ARBA" id="ARBA00022989"/>
    </source>
</evidence>
<evidence type="ECO:0000256" key="7">
    <source>
        <dbReference type="ARBA" id="ARBA00022833"/>
    </source>
</evidence>
<dbReference type="EMBL" id="JRKQ01000042">
    <property type="protein sequence ID" value="KGJ22220.1"/>
    <property type="molecule type" value="Genomic_DNA"/>
</dbReference>
<dbReference type="Proteomes" id="UP000029858">
    <property type="component" value="Unassembled WGS sequence"/>
</dbReference>
<feature type="transmembrane region" description="Helical" evidence="14">
    <location>
        <begin position="211"/>
        <end position="232"/>
    </location>
</feature>
<dbReference type="GO" id="GO:0006829">
    <property type="term" value="P:zinc ion transport"/>
    <property type="evidence" value="ECO:0007669"/>
    <property type="project" value="UniProtKB-KW"/>
</dbReference>
<feature type="transmembrane region" description="Helical" evidence="14">
    <location>
        <begin position="238"/>
        <end position="258"/>
    </location>
</feature>
<keyword evidence="7" id="KW-0862">Zinc</keyword>
<reference evidence="18" key="3">
    <citation type="submission" date="2016-10" db="EMBL/GenBank/DDBJ databases">
        <authorList>
            <person name="Varghese N."/>
            <person name="Submissions S."/>
        </authorList>
    </citation>
    <scope>NUCLEOTIDE SEQUENCE [LARGE SCALE GENOMIC DNA]</scope>
    <source>
        <strain evidence="18">DSM 29303</strain>
    </source>
</reference>
<dbReference type="EMBL" id="FNNA01000002">
    <property type="protein sequence ID" value="SDW97338.1"/>
    <property type="molecule type" value="Genomic_DNA"/>
</dbReference>
<keyword evidence="10" id="KW-0406">Ion transport</keyword>
<organism evidence="15 17">
    <name type="scientific">Paracoccus sanguinis</name>
    <dbReference type="NCBI Taxonomy" id="1545044"/>
    <lineage>
        <taxon>Bacteria</taxon>
        <taxon>Pseudomonadati</taxon>
        <taxon>Pseudomonadota</taxon>
        <taxon>Alphaproteobacteria</taxon>
        <taxon>Rhodobacterales</taxon>
        <taxon>Paracoccaceae</taxon>
        <taxon>Paracoccus</taxon>
    </lineage>
</organism>
<evidence type="ECO:0000256" key="8">
    <source>
        <dbReference type="ARBA" id="ARBA00022906"/>
    </source>
</evidence>
<dbReference type="Pfam" id="PF00950">
    <property type="entry name" value="ABC-3"/>
    <property type="match status" value="1"/>
</dbReference>
<evidence type="ECO:0000256" key="10">
    <source>
        <dbReference type="ARBA" id="ARBA00023065"/>
    </source>
</evidence>
<dbReference type="Gene3D" id="1.10.3470.10">
    <property type="entry name" value="ABC transporter involved in vitamin B12 uptake, BtuC"/>
    <property type="match status" value="1"/>
</dbReference>
<accession>A0A099G0D0</accession>
<dbReference type="SUPFAM" id="SSF81345">
    <property type="entry name" value="ABC transporter involved in vitamin B12 uptake, BtuC"/>
    <property type="match status" value="1"/>
</dbReference>
<dbReference type="GO" id="GO:0055085">
    <property type="term" value="P:transmembrane transport"/>
    <property type="evidence" value="ECO:0007669"/>
    <property type="project" value="InterPro"/>
</dbReference>
<evidence type="ECO:0000313" key="18">
    <source>
        <dbReference type="Proteomes" id="UP000182944"/>
    </source>
</evidence>
<evidence type="ECO:0000256" key="14">
    <source>
        <dbReference type="SAM" id="Phobius"/>
    </source>
</evidence>
<evidence type="ECO:0000256" key="4">
    <source>
        <dbReference type="ARBA" id="ARBA00022448"/>
    </source>
</evidence>
<dbReference type="STRING" id="1545044.SAMN05444276_102654"/>
<evidence type="ECO:0000256" key="13">
    <source>
        <dbReference type="RuleBase" id="RU003943"/>
    </source>
</evidence>
<feature type="transmembrane region" description="Helical" evidence="14">
    <location>
        <begin position="6"/>
        <end position="29"/>
    </location>
</feature>
<dbReference type="OrthoDB" id="9783937at2"/>
<evidence type="ECO:0000256" key="12">
    <source>
        <dbReference type="ARBA" id="ARBA00040080"/>
    </source>
</evidence>
<comment type="subcellular location">
    <subcellularLocation>
        <location evidence="2 13">Cell membrane</location>
        <topology evidence="2 13">Multi-pass membrane protein</topology>
    </subcellularLocation>
</comment>
<evidence type="ECO:0000313" key="17">
    <source>
        <dbReference type="Proteomes" id="UP000029858"/>
    </source>
</evidence>
<feature type="transmembrane region" description="Helical" evidence="14">
    <location>
        <begin position="124"/>
        <end position="144"/>
    </location>
</feature>
<dbReference type="RefSeq" id="WP_036704777.1">
    <property type="nucleotide sequence ID" value="NZ_FNNA01000002.1"/>
</dbReference>
<evidence type="ECO:0000256" key="1">
    <source>
        <dbReference type="ARBA" id="ARBA00002313"/>
    </source>
</evidence>
<reference evidence="15 17" key="1">
    <citation type="submission" date="2014-09" db="EMBL/GenBank/DDBJ databases">
        <authorList>
            <person name="McGinnis J.M."/>
            <person name="Wolfgang W.J."/>
        </authorList>
    </citation>
    <scope>NUCLEOTIDE SEQUENCE [LARGE SCALE GENOMIC DNA]</scope>
    <source>
        <strain evidence="15 17">5503</strain>
    </source>
</reference>
<keyword evidence="11 14" id="KW-0472">Membrane</keyword>
<proteinExistence type="inferred from homology"/>
<evidence type="ECO:0000313" key="15">
    <source>
        <dbReference type="EMBL" id="KGJ22220.1"/>
    </source>
</evidence>
<evidence type="ECO:0000313" key="16">
    <source>
        <dbReference type="EMBL" id="SDW97338.1"/>
    </source>
</evidence>
<dbReference type="InterPro" id="IPR037294">
    <property type="entry name" value="ABC_BtuC-like"/>
</dbReference>
<keyword evidence="9 14" id="KW-1133">Transmembrane helix</keyword>
<comment type="function">
    <text evidence="1">Involved in the high-affinity zinc uptake transport system.</text>
</comment>
<accession>A0A099G364</accession>
<reference evidence="15 17" key="2">
    <citation type="submission" date="2014-10" db="EMBL/GenBank/DDBJ databases">
        <title>Paracoccus sanguinis sp. nov., isolated from clinical specimens of New York State patients.</title>
        <authorList>
            <person name="Mingle L.A."/>
            <person name="Cole J.A."/>
            <person name="Lapierre P."/>
            <person name="Musser K.A."/>
        </authorList>
    </citation>
    <scope>NUCLEOTIDE SEQUENCE [LARGE SCALE GENOMIC DNA]</scope>
    <source>
        <strain evidence="15 17">5503</strain>
    </source>
</reference>
<protein>
    <recommendedName>
        <fullName evidence="12">High-affinity zinc uptake system membrane protein ZnuB</fullName>
    </recommendedName>
</protein>
<dbReference type="GO" id="GO:0043190">
    <property type="term" value="C:ATP-binding cassette (ABC) transporter complex"/>
    <property type="evidence" value="ECO:0007669"/>
    <property type="project" value="InterPro"/>
</dbReference>
<gene>
    <name evidence="15" type="ORF">IX56_09470</name>
    <name evidence="16" type="ORF">SAMN05444276_102654</name>
</gene>
<keyword evidence="4 13" id="KW-0813">Transport</keyword>
<evidence type="ECO:0000256" key="6">
    <source>
        <dbReference type="ARBA" id="ARBA00022692"/>
    </source>
</evidence>
<dbReference type="PANTHER" id="PTHR30477">
    <property type="entry name" value="ABC-TRANSPORTER METAL-BINDING PROTEIN"/>
    <property type="match status" value="1"/>
</dbReference>
<comment type="similarity">
    <text evidence="3 13">Belongs to the ABC-3 integral membrane protein family.</text>
</comment>
<feature type="transmembrane region" description="Helical" evidence="14">
    <location>
        <begin position="41"/>
        <end position="72"/>
    </location>
</feature>
<dbReference type="InterPro" id="IPR001626">
    <property type="entry name" value="ABC_TroCD"/>
</dbReference>
<evidence type="ECO:0000256" key="11">
    <source>
        <dbReference type="ARBA" id="ARBA00023136"/>
    </source>
</evidence>
<feature type="transmembrane region" description="Helical" evidence="14">
    <location>
        <begin position="84"/>
        <end position="103"/>
    </location>
</feature>
<dbReference type="GO" id="GO:0010043">
    <property type="term" value="P:response to zinc ion"/>
    <property type="evidence" value="ECO:0007669"/>
    <property type="project" value="TreeGrafter"/>
</dbReference>
<name>A0A099G0D0_9RHOB</name>
<evidence type="ECO:0000256" key="3">
    <source>
        <dbReference type="ARBA" id="ARBA00008034"/>
    </source>
</evidence>
<keyword evidence="6 13" id="KW-0812">Transmembrane</keyword>
<evidence type="ECO:0000256" key="5">
    <source>
        <dbReference type="ARBA" id="ARBA00022475"/>
    </source>
</evidence>
<keyword evidence="8" id="KW-0864">Zinc transport</keyword>
<dbReference type="PANTHER" id="PTHR30477:SF23">
    <property type="entry name" value="HIGH-AFFINITY ZINC UPTAKE SYSTEM MEMBRANE PROTEIN ZNUB"/>
    <property type="match status" value="1"/>
</dbReference>
<sequence length="263" mass="26765">MLSDFMIRAALAGVGLALACAPLGCFVVWRRMAYYGDATAHAALLGVALSLAFSLPLVPSVVLVALAMAAAISTLSGRQAVDTMLGVMAHSALAAGLVAVSFLHGVRSDLSAWLFGDLLAVTRADLVVIWAGAGAVVALIFWRWSRLLLATLSPEMAVADGISPRVEQWVLNLALALVVAVGIRIVGALLISAMLIIPAAAARPLARSPEAMVAATALTGTAASLGGLAAAWHLDTPAGPTIICAAAVIFVLATALSLGRRTA</sequence>
<dbReference type="Proteomes" id="UP000182944">
    <property type="component" value="Unassembled WGS sequence"/>
</dbReference>
<keyword evidence="18" id="KW-1185">Reference proteome</keyword>
<feature type="transmembrane region" description="Helical" evidence="14">
    <location>
        <begin position="173"/>
        <end position="199"/>
    </location>
</feature>
<evidence type="ECO:0000256" key="2">
    <source>
        <dbReference type="ARBA" id="ARBA00004651"/>
    </source>
</evidence>
<reference evidence="16" key="4">
    <citation type="submission" date="2016-10" db="EMBL/GenBank/DDBJ databases">
        <authorList>
            <person name="de Groot N.N."/>
        </authorList>
    </citation>
    <scope>NUCLEOTIDE SEQUENCE [LARGE SCALE GENOMIC DNA]</scope>
    <source>
        <strain evidence="16">DSM 29303</strain>
    </source>
</reference>
<dbReference type="AlphaFoldDB" id="A0A099G0D0"/>